<keyword evidence="3" id="KW-1185">Reference proteome</keyword>
<dbReference type="AlphaFoldDB" id="A0A3D9SUD7"/>
<feature type="transmembrane region" description="Helical" evidence="1">
    <location>
        <begin position="178"/>
        <end position="202"/>
    </location>
</feature>
<protein>
    <submittedName>
        <fullName evidence="2">Uncharacterized protein</fullName>
    </submittedName>
</protein>
<feature type="transmembrane region" description="Helical" evidence="1">
    <location>
        <begin position="292"/>
        <end position="315"/>
    </location>
</feature>
<gene>
    <name evidence="2" type="ORF">DFJ69_4725</name>
</gene>
<dbReference type="RefSeq" id="WP_116024557.1">
    <property type="nucleotide sequence ID" value="NZ_QTTT01000001.1"/>
</dbReference>
<feature type="transmembrane region" description="Helical" evidence="1">
    <location>
        <begin position="252"/>
        <end position="272"/>
    </location>
</feature>
<keyword evidence="1" id="KW-1133">Transmembrane helix</keyword>
<reference evidence="2 3" key="1">
    <citation type="submission" date="2018-08" db="EMBL/GenBank/DDBJ databases">
        <title>Sequencing the genomes of 1000 actinobacteria strains.</title>
        <authorList>
            <person name="Klenk H.-P."/>
        </authorList>
    </citation>
    <scope>NUCLEOTIDE SEQUENCE [LARGE SCALE GENOMIC DNA]</scope>
    <source>
        <strain evidence="2 3">DSM 43927</strain>
    </source>
</reference>
<comment type="caution">
    <text evidence="2">The sequence shown here is derived from an EMBL/GenBank/DDBJ whole genome shotgun (WGS) entry which is preliminary data.</text>
</comment>
<name>A0A3D9SUD7_9ACTN</name>
<keyword evidence="1" id="KW-0472">Membrane</keyword>
<proteinExistence type="predicted"/>
<keyword evidence="1" id="KW-0812">Transmembrane</keyword>
<feature type="transmembrane region" description="Helical" evidence="1">
    <location>
        <begin position="15"/>
        <end position="37"/>
    </location>
</feature>
<sequence length="328" mass="34052">MTAITHAGAARPRNLRLIVCWLTIAACVPYLTLKVLWLSGGTVGWIDPADAEGSALYTANAITLVMDMIAVVVALALTYGWGRRLPAWLVLTPIWVAAGLLAPIVVAALPAMAIEAAVGSSGSAQPDMGLETWVFVMVYTGFTLQGIGLMAAFALYARDRWPDVFRTRTAALPKGPTASLQSLMVVTAAVLAVPYVVVHGYWALGGDAGISDDMLDDRSTASYVVAGVWGAMAVVGVLGLLALVFRRGSGRLLGPLTAAWVGAGSMFCQSLYQMLVLIGRPGELGGEGTALGGYTLLAGLISGLILALAGAVLLAERPQRPAGCSPRS</sequence>
<dbReference type="EMBL" id="QTTT01000001">
    <property type="protein sequence ID" value="REE99217.1"/>
    <property type="molecule type" value="Genomic_DNA"/>
</dbReference>
<dbReference type="OrthoDB" id="4964568at2"/>
<feature type="transmembrane region" description="Helical" evidence="1">
    <location>
        <begin position="88"/>
        <end position="113"/>
    </location>
</feature>
<feature type="transmembrane region" description="Helical" evidence="1">
    <location>
        <begin position="133"/>
        <end position="157"/>
    </location>
</feature>
<organism evidence="2 3">
    <name type="scientific">Thermomonospora umbrina</name>
    <dbReference type="NCBI Taxonomy" id="111806"/>
    <lineage>
        <taxon>Bacteria</taxon>
        <taxon>Bacillati</taxon>
        <taxon>Actinomycetota</taxon>
        <taxon>Actinomycetes</taxon>
        <taxon>Streptosporangiales</taxon>
        <taxon>Thermomonosporaceae</taxon>
        <taxon>Thermomonospora</taxon>
    </lineage>
</organism>
<dbReference type="Proteomes" id="UP000256661">
    <property type="component" value="Unassembled WGS sequence"/>
</dbReference>
<evidence type="ECO:0000256" key="1">
    <source>
        <dbReference type="SAM" id="Phobius"/>
    </source>
</evidence>
<accession>A0A3D9SUD7</accession>
<feature type="transmembrane region" description="Helical" evidence="1">
    <location>
        <begin position="57"/>
        <end position="81"/>
    </location>
</feature>
<feature type="transmembrane region" description="Helical" evidence="1">
    <location>
        <begin position="222"/>
        <end position="245"/>
    </location>
</feature>
<evidence type="ECO:0000313" key="2">
    <source>
        <dbReference type="EMBL" id="REE99217.1"/>
    </source>
</evidence>
<evidence type="ECO:0000313" key="3">
    <source>
        <dbReference type="Proteomes" id="UP000256661"/>
    </source>
</evidence>